<dbReference type="RefSeq" id="WP_151562990.1">
    <property type="nucleotide sequence ID" value="NZ_WBMT01000010.1"/>
</dbReference>
<name>A0A6H9YJG9_9ACTN</name>
<gene>
    <name evidence="2" type="ORF">F8566_22710</name>
</gene>
<dbReference type="Gene3D" id="3.40.50.10190">
    <property type="entry name" value="BRCT domain"/>
    <property type="match status" value="1"/>
</dbReference>
<dbReference type="Proteomes" id="UP000468735">
    <property type="component" value="Unassembled WGS sequence"/>
</dbReference>
<dbReference type="OrthoDB" id="3795380at2"/>
<evidence type="ECO:0000313" key="2">
    <source>
        <dbReference type="EMBL" id="KAB2346993.1"/>
    </source>
</evidence>
<dbReference type="SUPFAM" id="SSF82171">
    <property type="entry name" value="DPP6 N-terminal domain-like"/>
    <property type="match status" value="2"/>
</dbReference>
<dbReference type="EMBL" id="WBMT01000010">
    <property type="protein sequence ID" value="KAB2346993.1"/>
    <property type="molecule type" value="Genomic_DNA"/>
</dbReference>
<sequence length="997" mass="109056">MKLRGRNVVLYGNFSTLGRDEAVRRLQAAGARVADDVTEETDLIFIASGERGPIPRTDTMLQKPYFDEAALAGMLEREEGIVPPAPALRPFLTPGTLEAAGDADALRALLDGADWSAFVPERDLPPLRARLESLEREAGVTDVHRLATRRLVETGARLLHSYGHDVEIVAHALSPDGRHLATGSWVGDDYDAGGVLQIWEVASGRCVHTVDGIMGGVGWPDYARSIQWSADSSRVAVAHCTNMVGVWNREDSEPLATIDVSDGNSRPSEYALSPDGRSAYYHCGTNGDGGLQGCLLPMDRGVLYWLPSHADGDHPYLMARDLPDRVRRAFDEADSREDDGFKVGQWIERPVWSPDGTRLFGSNAISVDAETRQVVWYAPAKIAELSPDGRRVAVVTHRGLFFRDASDGRILCGPFALGKPGSLHWAPGTDRLAVLTPVTIEAPPSVHIFDGERHVGSLPLLHPEWQSDERWTGDRNPWAWAPGGERAACLTLDGVEVWSFADPRDPQQVNVLSAGDADSVHWGANDTLVLVDARRVRFVRAGTGEEVGDFTFLRVPPRPRPVEGDVLADLLSRQIFALDDDTWAMTLKPDVVIAPADSEDELDSVLAWAVGHRHAWPVRWGGLRVLPDARAAAAVLDSEDGELLRTFEEELQEPVADPAEWPPANTAGLGELYEVARRCAVSHDPDRWGFAIGRNLRAAARLRARHGTPEGALALVDGIPDPMDVIAAASDIAVIFARAGWADPARAAYARAESRVVQAAGKPMNADTASSFAAACQAMGNARAAGDWFRYARAAITVEPNPWEDHLAVLHSMLECGRDDLAREILADRNGHPAVDYASEPEWLVYLLRSGRMDLAYEFQRLPGWEVPYEVLHVLAEAGRPDLLKTWGDHNWAVDDERVDQAHRAAAAGTPPIRPLTPTAQDLAELSEGYAEIQRMPHSQRQHPIELLIQRAAACGHFSAVLDLLELLPHDDEFNGRTSSAFSALWLAHTGFNQAPW</sequence>
<comment type="caution">
    <text evidence="2">The sequence shown here is derived from an EMBL/GenBank/DDBJ whole genome shotgun (WGS) entry which is preliminary data.</text>
</comment>
<organism evidence="2 3">
    <name type="scientific">Actinomadura rudentiformis</name>
    <dbReference type="NCBI Taxonomy" id="359158"/>
    <lineage>
        <taxon>Bacteria</taxon>
        <taxon>Bacillati</taxon>
        <taxon>Actinomycetota</taxon>
        <taxon>Actinomycetes</taxon>
        <taxon>Streptosporangiales</taxon>
        <taxon>Thermomonosporaceae</taxon>
        <taxon>Actinomadura</taxon>
    </lineage>
</organism>
<accession>A0A6H9YJG9</accession>
<keyword evidence="3" id="KW-1185">Reference proteome</keyword>
<dbReference type="InterPro" id="IPR001357">
    <property type="entry name" value="BRCT_dom"/>
</dbReference>
<reference evidence="2 3" key="1">
    <citation type="submission" date="2019-09" db="EMBL/GenBank/DDBJ databases">
        <title>Actinomadura physcomitrii sp. nov., a novel actinomycete isolated from moss [Physcomitrium sphaericum (Ludw) Fuernr].</title>
        <authorList>
            <person name="Zhuang X."/>
            <person name="Liu C."/>
        </authorList>
    </citation>
    <scope>NUCLEOTIDE SEQUENCE [LARGE SCALE GENOMIC DNA]</scope>
    <source>
        <strain evidence="2 3">HMC1</strain>
    </source>
</reference>
<dbReference type="InterPro" id="IPR015943">
    <property type="entry name" value="WD40/YVTN_repeat-like_dom_sf"/>
</dbReference>
<dbReference type="PROSITE" id="PS50172">
    <property type="entry name" value="BRCT"/>
    <property type="match status" value="1"/>
</dbReference>
<feature type="domain" description="BRCT" evidence="1">
    <location>
        <begin position="1"/>
        <end position="48"/>
    </location>
</feature>
<dbReference type="Gene3D" id="2.130.10.10">
    <property type="entry name" value="YVTN repeat-like/Quinoprotein amine dehydrogenase"/>
    <property type="match status" value="1"/>
</dbReference>
<proteinExistence type="predicted"/>
<dbReference type="InterPro" id="IPR036420">
    <property type="entry name" value="BRCT_dom_sf"/>
</dbReference>
<dbReference type="Pfam" id="PF00533">
    <property type="entry name" value="BRCT"/>
    <property type="match status" value="1"/>
</dbReference>
<evidence type="ECO:0000313" key="3">
    <source>
        <dbReference type="Proteomes" id="UP000468735"/>
    </source>
</evidence>
<protein>
    <recommendedName>
        <fullName evidence="1">BRCT domain-containing protein</fullName>
    </recommendedName>
</protein>
<evidence type="ECO:0000259" key="1">
    <source>
        <dbReference type="PROSITE" id="PS50172"/>
    </source>
</evidence>
<dbReference type="AlphaFoldDB" id="A0A6H9YJG9"/>